<dbReference type="Gene3D" id="3.30.565.10">
    <property type="entry name" value="Histidine kinase-like ATPase, C-terminal domain"/>
    <property type="match status" value="1"/>
</dbReference>
<keyword evidence="13" id="KW-1185">Reference proteome</keyword>
<dbReference type="Gene3D" id="3.40.50.2300">
    <property type="match status" value="1"/>
</dbReference>
<comment type="caution">
    <text evidence="12">The sequence shown here is derived from an EMBL/GenBank/DDBJ whole genome shotgun (WGS) entry which is preliminary data.</text>
</comment>
<dbReference type="SMART" id="SM00448">
    <property type="entry name" value="REC"/>
    <property type="match status" value="1"/>
</dbReference>
<dbReference type="Gene3D" id="3.30.450.20">
    <property type="entry name" value="PAS domain"/>
    <property type="match status" value="1"/>
</dbReference>
<keyword evidence="6" id="KW-0418">Kinase</keyword>
<evidence type="ECO:0000256" key="5">
    <source>
        <dbReference type="ARBA" id="ARBA00022741"/>
    </source>
</evidence>
<feature type="domain" description="Histidine kinase" evidence="10">
    <location>
        <begin position="277"/>
        <end position="470"/>
    </location>
</feature>
<evidence type="ECO:0000256" key="7">
    <source>
        <dbReference type="ARBA" id="ARBA00022840"/>
    </source>
</evidence>
<dbReference type="CDD" id="cd16917">
    <property type="entry name" value="HATPase_UhpB-NarQ-NarX-like"/>
    <property type="match status" value="1"/>
</dbReference>
<evidence type="ECO:0000313" key="13">
    <source>
        <dbReference type="Proteomes" id="UP001209885"/>
    </source>
</evidence>
<keyword evidence="5" id="KW-0547">Nucleotide-binding</keyword>
<dbReference type="SUPFAM" id="SSF55785">
    <property type="entry name" value="PYP-like sensor domain (PAS domain)"/>
    <property type="match status" value="1"/>
</dbReference>
<dbReference type="PANTHER" id="PTHR24421">
    <property type="entry name" value="NITRATE/NITRITE SENSOR PROTEIN NARX-RELATED"/>
    <property type="match status" value="1"/>
</dbReference>
<evidence type="ECO:0000256" key="3">
    <source>
        <dbReference type="ARBA" id="ARBA00022553"/>
    </source>
</evidence>
<evidence type="ECO:0000256" key="6">
    <source>
        <dbReference type="ARBA" id="ARBA00022777"/>
    </source>
</evidence>
<dbReference type="EMBL" id="JAPFQN010000003">
    <property type="protein sequence ID" value="MCX2743199.1"/>
    <property type="molecule type" value="Genomic_DNA"/>
</dbReference>
<dbReference type="SMART" id="SM00387">
    <property type="entry name" value="HATPase_c"/>
    <property type="match status" value="1"/>
</dbReference>
<dbReference type="SUPFAM" id="SSF55874">
    <property type="entry name" value="ATPase domain of HSP90 chaperone/DNA topoisomerase II/histidine kinase"/>
    <property type="match status" value="1"/>
</dbReference>
<dbReference type="PANTHER" id="PTHR24421:SF10">
    <property type="entry name" value="NITRATE_NITRITE SENSOR PROTEIN NARQ"/>
    <property type="match status" value="1"/>
</dbReference>
<dbReference type="PROSITE" id="PS50109">
    <property type="entry name" value="HIS_KIN"/>
    <property type="match status" value="1"/>
</dbReference>
<dbReference type="EC" id="2.7.13.3" evidence="2"/>
<dbReference type="InterPro" id="IPR003594">
    <property type="entry name" value="HATPase_dom"/>
</dbReference>
<evidence type="ECO:0000313" key="12">
    <source>
        <dbReference type="EMBL" id="MCX2743199.1"/>
    </source>
</evidence>
<dbReference type="InterPro" id="IPR001789">
    <property type="entry name" value="Sig_transdc_resp-reg_receiver"/>
</dbReference>
<name>A0ABT3RPB3_9BACT</name>
<dbReference type="InterPro" id="IPR035965">
    <property type="entry name" value="PAS-like_dom_sf"/>
</dbReference>
<dbReference type="InterPro" id="IPR036890">
    <property type="entry name" value="HATPase_C_sf"/>
</dbReference>
<keyword evidence="3 9" id="KW-0597">Phosphoprotein</keyword>
<dbReference type="Pfam" id="PF00072">
    <property type="entry name" value="Response_reg"/>
    <property type="match status" value="1"/>
</dbReference>
<evidence type="ECO:0000256" key="9">
    <source>
        <dbReference type="PROSITE-ProRule" id="PRU00169"/>
    </source>
</evidence>
<keyword evidence="8" id="KW-0902">Two-component regulatory system</keyword>
<dbReference type="InterPro" id="IPR011006">
    <property type="entry name" value="CheY-like_superfamily"/>
</dbReference>
<evidence type="ECO:0000259" key="11">
    <source>
        <dbReference type="PROSITE" id="PS50110"/>
    </source>
</evidence>
<evidence type="ECO:0000256" key="8">
    <source>
        <dbReference type="ARBA" id="ARBA00023012"/>
    </source>
</evidence>
<dbReference type="RefSeq" id="WP_266055574.1">
    <property type="nucleotide sequence ID" value="NZ_JAPFQN010000003.1"/>
</dbReference>
<gene>
    <name evidence="12" type="ORF">OO013_04945</name>
</gene>
<reference evidence="12 13" key="1">
    <citation type="submission" date="2022-11" db="EMBL/GenBank/DDBJ databases">
        <title>The characterization of three novel Bacteroidetes species and genomic analysis of their roles in tidal elemental geochemical cycles.</title>
        <authorList>
            <person name="Ma K."/>
        </authorList>
    </citation>
    <scope>NUCLEOTIDE SEQUENCE [LARGE SCALE GENOMIC DNA]</scope>
    <source>
        <strain evidence="12 13">M17</strain>
    </source>
</reference>
<feature type="domain" description="Response regulatory" evidence="11">
    <location>
        <begin position="5"/>
        <end position="120"/>
    </location>
</feature>
<evidence type="ECO:0000256" key="2">
    <source>
        <dbReference type="ARBA" id="ARBA00012438"/>
    </source>
</evidence>
<keyword evidence="7" id="KW-0067">ATP-binding</keyword>
<evidence type="ECO:0000256" key="1">
    <source>
        <dbReference type="ARBA" id="ARBA00000085"/>
    </source>
</evidence>
<dbReference type="InterPro" id="IPR011712">
    <property type="entry name" value="Sig_transdc_His_kin_sub3_dim/P"/>
</dbReference>
<evidence type="ECO:0000259" key="10">
    <source>
        <dbReference type="PROSITE" id="PS50109"/>
    </source>
</evidence>
<dbReference type="Pfam" id="PF02518">
    <property type="entry name" value="HATPase_c"/>
    <property type="match status" value="1"/>
</dbReference>
<dbReference type="Proteomes" id="UP001209885">
    <property type="component" value="Unassembled WGS sequence"/>
</dbReference>
<feature type="modified residue" description="4-aspartylphosphate" evidence="9">
    <location>
        <position position="55"/>
    </location>
</feature>
<dbReference type="InterPro" id="IPR050482">
    <property type="entry name" value="Sensor_HK_TwoCompSys"/>
</dbReference>
<keyword evidence="4" id="KW-0808">Transferase</keyword>
<dbReference type="PROSITE" id="PS50110">
    <property type="entry name" value="RESPONSE_REGULATORY"/>
    <property type="match status" value="1"/>
</dbReference>
<dbReference type="InterPro" id="IPR005467">
    <property type="entry name" value="His_kinase_dom"/>
</dbReference>
<proteinExistence type="predicted"/>
<sequence length="470" mass="53539">MNNYKILIIEDAQIIALHLKTLLSNVENYEIKTASNSIEAFDIFESFKPDLVIADIMLDDGDDGVETVRELQSKYHLAVIYLTALTDRGTVERAKTTHPYGYLMKPFQESQVLTTVEMALNKYSLELKLKNSERQFHAAFSAISDAMMVLGLDNDIIFSNRSAGTFRCSNGEDDNLFNFIQLEDESEKLLKNKLKIAKRNTQTLPLELLEVNTSGGKKCFIGEGMISPITNTKNEVINIVISFRDITKKIEDKKKKEEIERKRLTYVIEGQEMEKHRIARDIHDGLGQMLNAIKLNLKYILEGEDKKKSIETLNSLIEEAIQETSRISNNILPSKVKDFDLASLLNGLVNSRIESLNMHFDATEVDNDKITIHQKINIYRIVQEAISNTIKHSEAENFYVQMHENNDHITITIEDDGKGFDLKKLDDKLLSGHNGLQNMRDRVNIMKGSIEIESQAGKGMNILFSIPYEE</sequence>
<dbReference type="Gene3D" id="1.20.5.1930">
    <property type="match status" value="1"/>
</dbReference>
<evidence type="ECO:0000256" key="4">
    <source>
        <dbReference type="ARBA" id="ARBA00022679"/>
    </source>
</evidence>
<dbReference type="NCBIfam" id="TIGR00229">
    <property type="entry name" value="sensory_box"/>
    <property type="match status" value="1"/>
</dbReference>
<dbReference type="InterPro" id="IPR000014">
    <property type="entry name" value="PAS"/>
</dbReference>
<protein>
    <recommendedName>
        <fullName evidence="2">histidine kinase</fullName>
        <ecNumber evidence="2">2.7.13.3</ecNumber>
    </recommendedName>
</protein>
<dbReference type="CDD" id="cd17534">
    <property type="entry name" value="REC_DC-like"/>
    <property type="match status" value="1"/>
</dbReference>
<dbReference type="SUPFAM" id="SSF52172">
    <property type="entry name" value="CheY-like"/>
    <property type="match status" value="1"/>
</dbReference>
<organism evidence="12 13">
    <name type="scientific">Mangrovivirga halotolerans</name>
    <dbReference type="NCBI Taxonomy" id="2993936"/>
    <lineage>
        <taxon>Bacteria</taxon>
        <taxon>Pseudomonadati</taxon>
        <taxon>Bacteroidota</taxon>
        <taxon>Cytophagia</taxon>
        <taxon>Cytophagales</taxon>
        <taxon>Mangrovivirgaceae</taxon>
        <taxon>Mangrovivirga</taxon>
    </lineage>
</organism>
<dbReference type="Pfam" id="PF07730">
    <property type="entry name" value="HisKA_3"/>
    <property type="match status" value="1"/>
</dbReference>
<comment type="catalytic activity">
    <reaction evidence="1">
        <text>ATP + protein L-histidine = ADP + protein N-phospho-L-histidine.</text>
        <dbReference type="EC" id="2.7.13.3"/>
    </reaction>
</comment>
<accession>A0ABT3RPB3</accession>